<evidence type="ECO:0000313" key="17">
    <source>
        <dbReference type="EMBL" id="KZV05855.1"/>
    </source>
</evidence>
<dbReference type="InterPro" id="IPR012947">
    <property type="entry name" value="tRNA_SAD"/>
</dbReference>
<evidence type="ECO:0000256" key="10">
    <source>
        <dbReference type="ARBA" id="ARBA00023146"/>
    </source>
</evidence>
<comment type="subcellular location">
    <subcellularLocation>
        <location evidence="1 13">Cytoplasm</location>
    </subcellularLocation>
</comment>
<keyword evidence="7 13" id="KW-0067">ATP-binding</keyword>
<evidence type="ECO:0000313" key="23">
    <source>
        <dbReference type="Proteomes" id="UP000595466"/>
    </source>
</evidence>
<evidence type="ECO:0000256" key="8">
    <source>
        <dbReference type="ARBA" id="ARBA00022884"/>
    </source>
</evidence>
<dbReference type="InterPro" id="IPR018162">
    <property type="entry name" value="Ala-tRNA-ligase_IIc_anticod-bd"/>
</dbReference>
<evidence type="ECO:0000256" key="11">
    <source>
        <dbReference type="ARBA" id="ARBA00024779"/>
    </source>
</evidence>
<keyword evidence="10 13" id="KW-0030">Aminoacyl-tRNA synthetase</keyword>
<reference evidence="19 23" key="3">
    <citation type="submission" date="2020-12" db="EMBL/GenBank/DDBJ databases">
        <title>Whole genome sequencing of Lactobacillus plantarum PC518.</title>
        <authorList>
            <person name="Guo Q."/>
        </authorList>
    </citation>
    <scope>NUCLEOTIDE SEQUENCE [LARGE SCALE GENOMIC DNA]</scope>
    <source>
        <strain evidence="19 23">PC518</strain>
    </source>
</reference>
<feature type="coiled-coil region" evidence="14">
    <location>
        <begin position="737"/>
        <end position="764"/>
    </location>
</feature>
<feature type="domain" description="Alanyl-transfer RNA synthetases family profile" evidence="15">
    <location>
        <begin position="4"/>
        <end position="713"/>
    </location>
</feature>
<dbReference type="GO" id="GO:0000049">
    <property type="term" value="F:tRNA binding"/>
    <property type="evidence" value="ECO:0007669"/>
    <property type="project" value="UniProtKB-KW"/>
</dbReference>
<dbReference type="EMBL" id="LUWI01000013">
    <property type="protein sequence ID" value="KZU06226.1"/>
    <property type="molecule type" value="Genomic_DNA"/>
</dbReference>
<accession>A0A0G9F7K7</accession>
<evidence type="ECO:0000259" key="15">
    <source>
        <dbReference type="PROSITE" id="PS50860"/>
    </source>
</evidence>
<dbReference type="Proteomes" id="UP000076872">
    <property type="component" value="Unassembled WGS sequence"/>
</dbReference>
<dbReference type="Pfam" id="PF07973">
    <property type="entry name" value="tRNA_SAD"/>
    <property type="match status" value="1"/>
</dbReference>
<dbReference type="SUPFAM" id="SSF55681">
    <property type="entry name" value="Class II aaRS and biotin synthetases"/>
    <property type="match status" value="1"/>
</dbReference>
<dbReference type="InterPro" id="IPR045864">
    <property type="entry name" value="aa-tRNA-synth_II/BPL/LPL"/>
</dbReference>
<comment type="function">
    <text evidence="11 13">Catalyzes the attachment of alanine to tRNA(Ala) in a two-step reaction: alanine is first activated by ATP to form Ala-AMP and then transferred to the acceptor end of tRNA(Ala). Also edits incorrectly charged Ser-tRNA(Ala) and Gly-tRNA(Ala) via its editing domain.</text>
</comment>
<dbReference type="InterPro" id="IPR002318">
    <property type="entry name" value="Ala-tRNA-lgiase_IIc"/>
</dbReference>
<dbReference type="AlphaFoldDB" id="A0A0G9F7K7"/>
<dbReference type="Proteomes" id="UP000094892">
    <property type="component" value="Unassembled WGS sequence"/>
</dbReference>
<evidence type="ECO:0000256" key="2">
    <source>
        <dbReference type="ARBA" id="ARBA00008226"/>
    </source>
</evidence>
<dbReference type="FunFam" id="3.30.980.10:FF:000004">
    <property type="entry name" value="Alanine--tRNA ligase, cytoplasmic"/>
    <property type="match status" value="1"/>
</dbReference>
<keyword evidence="4 13" id="KW-0820">tRNA-binding</keyword>
<evidence type="ECO:0000256" key="6">
    <source>
        <dbReference type="ARBA" id="ARBA00022741"/>
    </source>
</evidence>
<keyword evidence="3 13" id="KW-0963">Cytoplasm</keyword>
<dbReference type="FunFam" id="3.30.930.10:FF:000046">
    <property type="entry name" value="Alanine--tRNA ligase"/>
    <property type="match status" value="1"/>
</dbReference>
<evidence type="ECO:0000313" key="16">
    <source>
        <dbReference type="EMBL" id="KZU06226.1"/>
    </source>
</evidence>
<evidence type="ECO:0000256" key="1">
    <source>
        <dbReference type="ARBA" id="ARBA00004496"/>
    </source>
</evidence>
<dbReference type="HAMAP" id="MF_00036_B">
    <property type="entry name" value="Ala_tRNA_synth_B"/>
    <property type="match status" value="1"/>
</dbReference>
<dbReference type="SMART" id="SM00863">
    <property type="entry name" value="tRNA_SAD"/>
    <property type="match status" value="1"/>
</dbReference>
<dbReference type="PRINTS" id="PR00980">
    <property type="entry name" value="TRNASYNTHALA"/>
</dbReference>
<dbReference type="Proteomes" id="UP000595466">
    <property type="component" value="Chromosome"/>
</dbReference>
<comment type="domain">
    <text evidence="13">Consists of three domains; the N-terminal catalytic domain, the editing domain and the C-terminal C-Ala domain. The editing domain removes incorrectly charged amino acids, while the C-Ala domain, along with tRNA(Ala), serves as a bridge to cooperatively bring together the editing and aminoacylation centers thus stimulating deacylation of misacylated tRNAs.</text>
</comment>
<dbReference type="InterPro" id="IPR050058">
    <property type="entry name" value="Ala-tRNA_ligase"/>
</dbReference>
<keyword evidence="8 13" id="KW-0694">RNA-binding</keyword>
<dbReference type="SUPFAM" id="SSF55186">
    <property type="entry name" value="ThrRS/AlaRS common domain"/>
    <property type="match status" value="1"/>
</dbReference>
<dbReference type="Pfam" id="PF01411">
    <property type="entry name" value="tRNA-synt_2c"/>
    <property type="match status" value="1"/>
</dbReference>
<keyword evidence="14" id="KW-0175">Coiled coil</keyword>
<dbReference type="GO" id="GO:0140096">
    <property type="term" value="F:catalytic activity, acting on a protein"/>
    <property type="evidence" value="ECO:0007669"/>
    <property type="project" value="UniProtKB-ARBA"/>
</dbReference>
<dbReference type="GO" id="GO:0005524">
    <property type="term" value="F:ATP binding"/>
    <property type="evidence" value="ECO:0007669"/>
    <property type="project" value="UniProtKB-UniRule"/>
</dbReference>
<dbReference type="Pfam" id="PF02272">
    <property type="entry name" value="DHHA1"/>
    <property type="match status" value="1"/>
</dbReference>
<gene>
    <name evidence="18" type="primary">aarS</name>
    <name evidence="13 19" type="synonym">alaS</name>
    <name evidence="19" type="ORF">JH395_05585</name>
    <name evidence="18" type="ORF">LPJSA22_02114</name>
    <name evidence="17" type="ORF">NAB2_0501</name>
    <name evidence="16" type="ORF">Nizo2260_0900</name>
</gene>
<evidence type="ECO:0000256" key="5">
    <source>
        <dbReference type="ARBA" id="ARBA00022598"/>
    </source>
</evidence>
<dbReference type="InterPro" id="IPR003156">
    <property type="entry name" value="DHHA1_dom"/>
</dbReference>
<dbReference type="SUPFAM" id="SSF50447">
    <property type="entry name" value="Translation proteins"/>
    <property type="match status" value="1"/>
</dbReference>
<organism evidence="18 22">
    <name type="scientific">Lactiplantibacillus plantarum</name>
    <name type="common">Lactobacillus plantarum</name>
    <dbReference type="NCBI Taxonomy" id="1590"/>
    <lineage>
        <taxon>Bacteria</taxon>
        <taxon>Bacillati</taxon>
        <taxon>Bacillota</taxon>
        <taxon>Bacilli</taxon>
        <taxon>Lactobacillales</taxon>
        <taxon>Lactobacillaceae</taxon>
        <taxon>Lactiplantibacillus</taxon>
    </lineage>
</organism>
<dbReference type="FunFam" id="3.10.310.40:FF:000001">
    <property type="entry name" value="Alanine--tRNA ligase"/>
    <property type="match status" value="1"/>
</dbReference>
<evidence type="ECO:0000313" key="21">
    <source>
        <dbReference type="Proteomes" id="UP000076989"/>
    </source>
</evidence>
<dbReference type="GO" id="GO:0002161">
    <property type="term" value="F:aminoacyl-tRNA deacylase activity"/>
    <property type="evidence" value="ECO:0007669"/>
    <property type="project" value="TreeGrafter"/>
</dbReference>
<dbReference type="EC" id="6.1.1.7" evidence="13"/>
<evidence type="ECO:0000256" key="4">
    <source>
        <dbReference type="ARBA" id="ARBA00022555"/>
    </source>
</evidence>
<dbReference type="SUPFAM" id="SSF101353">
    <property type="entry name" value="Putative anticodon-binding domain of alanyl-tRNA synthetase (AlaRS)"/>
    <property type="match status" value="1"/>
</dbReference>
<dbReference type="Gene3D" id="3.30.980.10">
    <property type="entry name" value="Threonyl-trna Synthetase, Chain A, domain 2"/>
    <property type="match status" value="1"/>
</dbReference>
<dbReference type="InterPro" id="IPR023033">
    <property type="entry name" value="Ala_tRNA_ligase_euk/bac"/>
</dbReference>
<dbReference type="PATRIC" id="fig|1590.142.peg.2099"/>
<reference evidence="20 21" key="1">
    <citation type="submission" date="2016-03" db="EMBL/GenBank/DDBJ databases">
        <title>Comparative genomics of 54 Lactobacillus plantarum strains reveals genomic uncoupling from niche constraints.</title>
        <authorList>
            <person name="Martino M.E."/>
        </authorList>
    </citation>
    <scope>NUCLEOTIDE SEQUENCE [LARGE SCALE GENOMIC DNA]</scope>
    <source>
        <strain evidence="17 20">NAB2</strain>
        <strain evidence="16 21">Nizo2260</strain>
    </source>
</reference>
<evidence type="ECO:0000256" key="12">
    <source>
        <dbReference type="ARBA" id="ARBA00048300"/>
    </source>
</evidence>
<reference evidence="18 22" key="2">
    <citation type="submission" date="2016-08" db="EMBL/GenBank/DDBJ databases">
        <title>Genome sequencing of Lactobacillus plantarum JSA22, isolated from fermented soybean paste.</title>
        <authorList>
            <person name="Choi H.S."/>
        </authorList>
    </citation>
    <scope>NUCLEOTIDE SEQUENCE [LARGE SCALE GENOMIC DNA]</scope>
    <source>
        <strain evidence="18 22">JSA22</strain>
    </source>
</reference>
<dbReference type="GO" id="GO:0006419">
    <property type="term" value="P:alanyl-tRNA aminoacylation"/>
    <property type="evidence" value="ECO:0007669"/>
    <property type="project" value="UniProtKB-UniRule"/>
</dbReference>
<evidence type="ECO:0000256" key="14">
    <source>
        <dbReference type="SAM" id="Coils"/>
    </source>
</evidence>
<dbReference type="CDD" id="cd00673">
    <property type="entry name" value="AlaRS_core"/>
    <property type="match status" value="1"/>
</dbReference>
<dbReference type="InterPro" id="IPR009000">
    <property type="entry name" value="Transl_B-barrel_sf"/>
</dbReference>
<dbReference type="GO" id="GO:0004813">
    <property type="term" value="F:alanine-tRNA ligase activity"/>
    <property type="evidence" value="ECO:0007669"/>
    <property type="project" value="UniProtKB-UniRule"/>
</dbReference>
<dbReference type="GO" id="GO:0005829">
    <property type="term" value="C:cytosol"/>
    <property type="evidence" value="ECO:0007669"/>
    <property type="project" value="TreeGrafter"/>
</dbReference>
<protein>
    <recommendedName>
        <fullName evidence="13">Alanine--tRNA ligase</fullName>
        <ecNumber evidence="13">6.1.1.7</ecNumber>
    </recommendedName>
    <alternativeName>
        <fullName evidence="13">Alanyl-tRNA synthetase</fullName>
        <shortName evidence="13">AlaRS</shortName>
    </alternativeName>
</protein>
<dbReference type="PANTHER" id="PTHR11777:SF9">
    <property type="entry name" value="ALANINE--TRNA LIGASE, CYTOPLASMIC"/>
    <property type="match status" value="1"/>
</dbReference>
<evidence type="ECO:0000313" key="19">
    <source>
        <dbReference type="EMBL" id="QQM62025.1"/>
    </source>
</evidence>
<dbReference type="PANTHER" id="PTHR11777">
    <property type="entry name" value="ALANYL-TRNA SYNTHETASE"/>
    <property type="match status" value="1"/>
</dbReference>
<dbReference type="InterPro" id="IPR018165">
    <property type="entry name" value="Ala-tRNA-synth_IIc_core"/>
</dbReference>
<dbReference type="Proteomes" id="UP000076989">
    <property type="component" value="Unassembled WGS sequence"/>
</dbReference>
<sequence length="880" mass="97207">MKKLSSSEIRQMYLDFFHEKGHTIVPSASLVPVDDPTLLWINSGVATMKKYFDGSVVPDNPRMTSSQKSIRTNDIENVGRTARHHTLFEMLGNFSVGDYFKKEAISWAWELLTSPKWFGWDPDKLYMTVYPKDTDAAKFWEATGVKPDHIIKVEDNFWDIGQGPSGPDSEIFYDRGEAFNNLADDDPENYPGGENERYLEVWNIVFSQFNHTPEGTYEPLPRKNIDTGMGLERVVSVFQNAKTNFETDLFLPIIHKTEELSDGKHYGDNAQDDVSFKVIADHARAITFAISDGALPSNEGRGYVIRRLIRRAILHGQKLGLKEAFLDQLVPIVGKIMASHYPDVLKNSAYIEKIVASEESRFNETLNDGLNLLNNLIAETKQAGHDTLAGKDAFKLYDTYGFPFELTKEYAGDEDLDVDEAGFEVEMKAQRDRARNARSSAKSMGVQRSLLIDIKTPSEYVGYDELTNVQGTLNDIIVDETLVDHVDSGQAEMIFSKTPFYAEMGGQVADRGVILDDAGEMVAKVTDVQNAPNKQHLHTVEVLKPMRKDATYTLNVDLAFHNKVEKNHTATHLLDQALRDVLGEHTKQAGSLVEPDYLRFDFTHFGQVTDEELAKVEQIVNDKIWAALPVSAIQTDQETGHKMGAIAVFTEKYGKIVRVVSIGDYSIEFDGGTHVKNSSELGLFKIVSETGIGAGTRRIEAVTSKEAFELLAGEEQTLKQVAAQVKAPKLADTPAKVSQLQADLKAEQQNRASLESRLAKQQAGAVFDQVDDVNGTTLIAQQIEVSGMDQLRQLADTWKTKQYSDVLVLGTVIGEKVNLLVAVSDDKVKAGIKAGDLIKAIAPKVGGGGGGRPTLAQAGGKKPAGLPAALKAAHEWLAEQ</sequence>
<evidence type="ECO:0000313" key="22">
    <source>
        <dbReference type="Proteomes" id="UP000094892"/>
    </source>
</evidence>
<dbReference type="Gene3D" id="3.30.930.10">
    <property type="entry name" value="Bira Bifunctional Protein, Domain 2"/>
    <property type="match status" value="1"/>
</dbReference>
<dbReference type="EMBL" id="MCOL01000001">
    <property type="protein sequence ID" value="ODO62109.1"/>
    <property type="molecule type" value="Genomic_DNA"/>
</dbReference>
<evidence type="ECO:0000256" key="13">
    <source>
        <dbReference type="HAMAP-Rule" id="MF_00036"/>
    </source>
</evidence>
<keyword evidence="5 13" id="KW-0436">Ligase</keyword>
<evidence type="ECO:0000313" key="20">
    <source>
        <dbReference type="Proteomes" id="UP000076872"/>
    </source>
</evidence>
<evidence type="ECO:0000313" key="18">
    <source>
        <dbReference type="EMBL" id="ODO62109.1"/>
    </source>
</evidence>
<dbReference type="Gene3D" id="3.10.310.40">
    <property type="match status" value="1"/>
</dbReference>
<evidence type="ECO:0000256" key="3">
    <source>
        <dbReference type="ARBA" id="ARBA00022490"/>
    </source>
</evidence>
<comment type="catalytic activity">
    <reaction evidence="12 13">
        <text>tRNA(Ala) + L-alanine + ATP = L-alanyl-tRNA(Ala) + AMP + diphosphate</text>
        <dbReference type="Rhea" id="RHEA:12540"/>
        <dbReference type="Rhea" id="RHEA-COMP:9657"/>
        <dbReference type="Rhea" id="RHEA-COMP:9923"/>
        <dbReference type="ChEBI" id="CHEBI:30616"/>
        <dbReference type="ChEBI" id="CHEBI:33019"/>
        <dbReference type="ChEBI" id="CHEBI:57972"/>
        <dbReference type="ChEBI" id="CHEBI:78442"/>
        <dbReference type="ChEBI" id="CHEBI:78497"/>
        <dbReference type="ChEBI" id="CHEBI:456215"/>
        <dbReference type="EC" id="6.1.1.7"/>
    </reaction>
</comment>
<keyword evidence="9 13" id="KW-0648">Protein biosynthesis</keyword>
<dbReference type="EMBL" id="LUXO01000011">
    <property type="protein sequence ID" value="KZV05855.1"/>
    <property type="molecule type" value="Genomic_DNA"/>
</dbReference>
<keyword evidence="6 13" id="KW-0547">Nucleotide-binding</keyword>
<dbReference type="PROSITE" id="PS50860">
    <property type="entry name" value="AA_TRNA_LIGASE_II_ALA"/>
    <property type="match status" value="1"/>
</dbReference>
<comment type="similarity">
    <text evidence="2 13">Belongs to the class-II aminoacyl-tRNA synthetase family.</text>
</comment>
<dbReference type="Gene3D" id="2.40.30.130">
    <property type="match status" value="1"/>
</dbReference>
<evidence type="ECO:0000256" key="7">
    <source>
        <dbReference type="ARBA" id="ARBA00022840"/>
    </source>
</evidence>
<dbReference type="EMBL" id="CP066817">
    <property type="protein sequence ID" value="QQM62025.1"/>
    <property type="molecule type" value="Genomic_DNA"/>
</dbReference>
<evidence type="ECO:0000256" key="9">
    <source>
        <dbReference type="ARBA" id="ARBA00022917"/>
    </source>
</evidence>
<dbReference type="RefSeq" id="WP_003641521.1">
    <property type="nucleotide sequence ID" value="NZ_AP018405.1"/>
</dbReference>
<proteinExistence type="inferred from homology"/>
<name>A0A0G9F7K7_LACPN</name>
<dbReference type="InterPro" id="IPR018164">
    <property type="entry name" value="Ala-tRNA-synth_IIc_N"/>
</dbReference>
<dbReference type="NCBIfam" id="TIGR00344">
    <property type="entry name" value="alaS"/>
    <property type="match status" value="1"/>
</dbReference>
<dbReference type="InterPro" id="IPR018163">
    <property type="entry name" value="Thr/Ala-tRNA-synth_IIc_edit"/>
</dbReference>
<comment type="caution">
    <text evidence="13">Lacks conserved residue(s) required for the propagation of feature annotation.</text>
</comment>
<dbReference type="GO" id="GO:0016740">
    <property type="term" value="F:transferase activity"/>
    <property type="evidence" value="ECO:0007669"/>
    <property type="project" value="UniProtKB-ARBA"/>
</dbReference>
<dbReference type="Gene3D" id="3.30.54.20">
    <property type="match status" value="1"/>
</dbReference>